<dbReference type="GO" id="GO:0005886">
    <property type="term" value="C:plasma membrane"/>
    <property type="evidence" value="ECO:0007669"/>
    <property type="project" value="UniProtKB-SubCell"/>
</dbReference>
<dbReference type="PANTHER" id="PTHR33452">
    <property type="entry name" value="OXIDOREDUCTASE CATD-RELATED"/>
    <property type="match status" value="1"/>
</dbReference>
<name>A0A5B2VUS2_9BACT</name>
<dbReference type="InterPro" id="IPR032808">
    <property type="entry name" value="DoxX"/>
</dbReference>
<dbReference type="AlphaFoldDB" id="A0A5B2VUS2"/>
<feature type="transmembrane region" description="Helical" evidence="7">
    <location>
        <begin position="12"/>
        <end position="33"/>
    </location>
</feature>
<evidence type="ECO:0000256" key="7">
    <source>
        <dbReference type="SAM" id="Phobius"/>
    </source>
</evidence>
<keyword evidence="4 7" id="KW-0812">Transmembrane</keyword>
<evidence type="ECO:0000256" key="5">
    <source>
        <dbReference type="ARBA" id="ARBA00022989"/>
    </source>
</evidence>
<evidence type="ECO:0000256" key="1">
    <source>
        <dbReference type="ARBA" id="ARBA00004651"/>
    </source>
</evidence>
<proteinExistence type="inferred from homology"/>
<protein>
    <submittedName>
        <fullName evidence="8">DoxX family protein</fullName>
    </submittedName>
</protein>
<reference evidence="8 9" key="2">
    <citation type="submission" date="2019-09" db="EMBL/GenBank/DDBJ databases">
        <authorList>
            <person name="Jin C."/>
        </authorList>
    </citation>
    <scope>NUCLEOTIDE SEQUENCE [LARGE SCALE GENOMIC DNA]</scope>
    <source>
        <strain evidence="8 9">BN140078</strain>
    </source>
</reference>
<evidence type="ECO:0000256" key="6">
    <source>
        <dbReference type="ARBA" id="ARBA00023136"/>
    </source>
</evidence>
<dbReference type="InterPro" id="IPR051907">
    <property type="entry name" value="DoxX-like_oxidoreductase"/>
</dbReference>
<evidence type="ECO:0000313" key="8">
    <source>
        <dbReference type="EMBL" id="KAA2241829.1"/>
    </source>
</evidence>
<keyword evidence="9" id="KW-1185">Reference proteome</keyword>
<dbReference type="EMBL" id="VUOC01000003">
    <property type="protein sequence ID" value="KAA2241829.1"/>
    <property type="molecule type" value="Genomic_DNA"/>
</dbReference>
<organism evidence="8 9">
    <name type="scientific">Chitinophaga agrisoli</name>
    <dbReference type="NCBI Taxonomy" id="2607653"/>
    <lineage>
        <taxon>Bacteria</taxon>
        <taxon>Pseudomonadati</taxon>
        <taxon>Bacteroidota</taxon>
        <taxon>Chitinophagia</taxon>
        <taxon>Chitinophagales</taxon>
        <taxon>Chitinophagaceae</taxon>
        <taxon>Chitinophaga</taxon>
    </lineage>
</organism>
<dbReference type="RefSeq" id="WP_149839335.1">
    <property type="nucleotide sequence ID" value="NZ_VUOC01000003.1"/>
</dbReference>
<reference evidence="8 9" key="1">
    <citation type="submission" date="2019-09" db="EMBL/GenBank/DDBJ databases">
        <title>Chitinophaga ginsengihumi sp. nov., isolated from soil of ginseng rhizosphere.</title>
        <authorList>
            <person name="Lee J."/>
        </authorList>
    </citation>
    <scope>NUCLEOTIDE SEQUENCE [LARGE SCALE GENOMIC DNA]</scope>
    <source>
        <strain evidence="8 9">BN140078</strain>
    </source>
</reference>
<evidence type="ECO:0000256" key="3">
    <source>
        <dbReference type="ARBA" id="ARBA00022475"/>
    </source>
</evidence>
<evidence type="ECO:0000256" key="2">
    <source>
        <dbReference type="ARBA" id="ARBA00006679"/>
    </source>
</evidence>
<dbReference type="Proteomes" id="UP000324611">
    <property type="component" value="Unassembled WGS sequence"/>
</dbReference>
<dbReference type="PANTHER" id="PTHR33452:SF1">
    <property type="entry name" value="INNER MEMBRANE PROTEIN YPHA-RELATED"/>
    <property type="match status" value="1"/>
</dbReference>
<accession>A0A5B2VUS2</accession>
<dbReference type="Pfam" id="PF07681">
    <property type="entry name" value="DoxX"/>
    <property type="match status" value="1"/>
</dbReference>
<sequence length="139" mass="15648">MLKRFLSPSYTPWQGGLALMRIITGLLMVYHGWEVFDKAKMDEYAKWLTDLHFPAPAFMAYLGKSTEWVSGILLTLGLLTRLAVIPLAIAMTVVCFGMGNGRILTQDQHPFLFVLLAGVFFFTGPGKWSLDQVFFKRGP</sequence>
<keyword evidence="6 7" id="KW-0472">Membrane</keyword>
<evidence type="ECO:0000313" key="9">
    <source>
        <dbReference type="Proteomes" id="UP000324611"/>
    </source>
</evidence>
<comment type="subcellular location">
    <subcellularLocation>
        <location evidence="1">Cell membrane</location>
        <topology evidence="1">Multi-pass membrane protein</topology>
    </subcellularLocation>
</comment>
<feature type="transmembrane region" description="Helical" evidence="7">
    <location>
        <begin position="68"/>
        <end position="99"/>
    </location>
</feature>
<keyword evidence="3" id="KW-1003">Cell membrane</keyword>
<evidence type="ECO:0000256" key="4">
    <source>
        <dbReference type="ARBA" id="ARBA00022692"/>
    </source>
</evidence>
<keyword evidence="5 7" id="KW-1133">Transmembrane helix</keyword>
<feature type="transmembrane region" description="Helical" evidence="7">
    <location>
        <begin position="111"/>
        <end position="130"/>
    </location>
</feature>
<comment type="similarity">
    <text evidence="2">Belongs to the DoxX family.</text>
</comment>
<gene>
    <name evidence="8" type="ORF">F0L74_18370</name>
</gene>
<comment type="caution">
    <text evidence="8">The sequence shown here is derived from an EMBL/GenBank/DDBJ whole genome shotgun (WGS) entry which is preliminary data.</text>
</comment>